<evidence type="ECO:0000256" key="1">
    <source>
        <dbReference type="ARBA" id="ARBA00008956"/>
    </source>
</evidence>
<dbReference type="PaxDb" id="4097-A0A1S3XYU7"/>
<dbReference type="OMA" id="IHAGMDV"/>
<dbReference type="PANTHER" id="PTHR31791:SF34">
    <property type="entry name" value="FRIGIDA-LIKE PROTEIN"/>
    <property type="match status" value="1"/>
</dbReference>
<evidence type="ECO:0000256" key="5">
    <source>
        <dbReference type="RuleBase" id="RU364012"/>
    </source>
</evidence>
<dbReference type="STRING" id="4097.A0A1S3XYU7"/>
<evidence type="ECO:0000256" key="6">
    <source>
        <dbReference type="SAM" id="MobiDB-lite"/>
    </source>
</evidence>
<dbReference type="PANTHER" id="PTHR31791">
    <property type="entry name" value="FRIGIDA-LIKE PROTEIN 3-RELATED"/>
    <property type="match status" value="1"/>
</dbReference>
<dbReference type="InterPro" id="IPR012474">
    <property type="entry name" value="Frigida"/>
</dbReference>
<proteinExistence type="inferred from homology"/>
<dbReference type="GO" id="GO:0030154">
    <property type="term" value="P:cell differentiation"/>
    <property type="evidence" value="ECO:0007669"/>
    <property type="project" value="UniProtKB-KW"/>
</dbReference>
<accession>A0A1S3XYU7</accession>
<sequence length="761" mass="83110">MLSYDSIIRKNVNLMNNTMDKPADPGAATPVSQPPFDTQLVSQQQQSESIIANLRNISDSLSAFQHCFSELQRHIDSIRTSIDSVLLPPQTTKTTHLPAPSSAPAAASESDSSEEGGGGGEEEEDEEEEEEEEKVKSPRPDLESFCETMNSDGLRKYMLTHLSDIHGLRVQVPKALKRSPKPARLVLESIGKFYIQGSKGYINDLPLIRGRMAKVLLLELLMGMGFEIDKWVKEEAEQAALAWLKRLNSEGGILQVQEIDARGLLLLIGCFGVPHRFTNANIINLLQVSNLKLISVALRNSHVLMAKFPEIIEEMVKNKRVFDAVHIVYSVGIQDKFNPEKLLTSFLRESKDSFDKMKRSQGSLDANFGVKRKYLSDLNSVIKCLDSHKIDPSKLLPGWQINMKIMSLKREIAEFDKHKQIAEQKIAQQIAELHKRKIDETEWLSNKEVKHSHFPNPWPPQHQRVVNHVNSNNTLLEGGGTAGHNYGYYISPSELHGPVASPLRENVISSGVAMGGPGAGILANADGIHAGMDVVPLGGSYAGSLGGSRVDSTPKQLESHAGQLYGSHGDATVYDRLPSHRYAYRPSSYLEGPNTIAGDTYRPGLYMESSAGLPNTIPGEGSAGLPNTIPGEGSAGLPNTIPGDSNMPPPYLEGSAGLPNTITGNAYRPAPYMESSKGLPNTIPGDSNRPPQYLEGSVGLPNTITGNTYRPLPYLEGSTGLPNTIPPPYQFADTVPATELYQSSGSRAVGFHPSSSLYWQR</sequence>
<keyword evidence="2 5" id="KW-0217">Developmental protein</keyword>
<protein>
    <recommendedName>
        <fullName evidence="5">FRIGIDA-like protein</fullName>
    </recommendedName>
</protein>
<feature type="region of interest" description="Disordered" evidence="6">
    <location>
        <begin position="16"/>
        <end position="35"/>
    </location>
</feature>
<evidence type="ECO:0000256" key="4">
    <source>
        <dbReference type="ARBA" id="ARBA00023089"/>
    </source>
</evidence>
<keyword evidence="4 5" id="KW-0287">Flowering</keyword>
<dbReference type="KEGG" id="nta:107770327"/>
<dbReference type="Pfam" id="PF07899">
    <property type="entry name" value="Frigida"/>
    <property type="match status" value="1"/>
</dbReference>
<evidence type="ECO:0000313" key="7">
    <source>
        <dbReference type="RefSeq" id="XP_016445108.1"/>
    </source>
</evidence>
<organism evidence="7">
    <name type="scientific">Nicotiana tabacum</name>
    <name type="common">Common tobacco</name>
    <dbReference type="NCBI Taxonomy" id="4097"/>
    <lineage>
        <taxon>Eukaryota</taxon>
        <taxon>Viridiplantae</taxon>
        <taxon>Streptophyta</taxon>
        <taxon>Embryophyta</taxon>
        <taxon>Tracheophyta</taxon>
        <taxon>Spermatophyta</taxon>
        <taxon>Magnoliopsida</taxon>
        <taxon>eudicotyledons</taxon>
        <taxon>Gunneridae</taxon>
        <taxon>Pentapetalae</taxon>
        <taxon>asterids</taxon>
        <taxon>lamiids</taxon>
        <taxon>Solanales</taxon>
        <taxon>Solanaceae</taxon>
        <taxon>Nicotianoideae</taxon>
        <taxon>Nicotianeae</taxon>
        <taxon>Nicotiana</taxon>
    </lineage>
</organism>
<dbReference type="OrthoDB" id="1293144at2759"/>
<comment type="similarity">
    <text evidence="1 5">Belongs to the Frigida family.</text>
</comment>
<feature type="compositionally biased region" description="Acidic residues" evidence="6">
    <location>
        <begin position="120"/>
        <end position="132"/>
    </location>
</feature>
<name>A0A1S3XYU7_TOBAC</name>
<feature type="region of interest" description="Disordered" evidence="6">
    <location>
        <begin position="90"/>
        <end position="146"/>
    </location>
</feature>
<dbReference type="GO" id="GO:0009908">
    <property type="term" value="P:flower development"/>
    <property type="evidence" value="ECO:0007669"/>
    <property type="project" value="UniProtKB-KW"/>
</dbReference>
<reference evidence="7" key="1">
    <citation type="submission" date="2025-08" db="UniProtKB">
        <authorList>
            <consortium name="RefSeq"/>
        </authorList>
    </citation>
    <scope>IDENTIFICATION</scope>
</reference>
<evidence type="ECO:0000256" key="3">
    <source>
        <dbReference type="ARBA" id="ARBA00022782"/>
    </source>
</evidence>
<keyword evidence="3 5" id="KW-0221">Differentiation</keyword>
<dbReference type="RefSeq" id="XP_016445108.1">
    <property type="nucleotide sequence ID" value="XM_016589622.1"/>
</dbReference>
<dbReference type="AlphaFoldDB" id="A0A1S3XYU7"/>
<gene>
    <name evidence="7" type="primary">LOC107770327</name>
</gene>
<feature type="region of interest" description="Disordered" evidence="6">
    <location>
        <begin position="653"/>
        <end position="702"/>
    </location>
</feature>
<dbReference type="SMR" id="A0A1S3XYU7"/>
<feature type="compositionally biased region" description="Basic and acidic residues" evidence="6">
    <location>
        <begin position="133"/>
        <end position="142"/>
    </location>
</feature>
<evidence type="ECO:0000256" key="2">
    <source>
        <dbReference type="ARBA" id="ARBA00022473"/>
    </source>
</evidence>
<feature type="compositionally biased region" description="Low complexity" evidence="6">
    <location>
        <begin position="99"/>
        <end position="110"/>
    </location>
</feature>